<dbReference type="RefSeq" id="WP_183640928.1">
    <property type="nucleotide sequence ID" value="NZ_JACHBL010000001.1"/>
</dbReference>
<dbReference type="PANTHER" id="PTHR30055:SF238">
    <property type="entry name" value="MYCOFACTOCIN BIOSYNTHESIS TRANSCRIPTIONAL REGULATOR MFTR-RELATED"/>
    <property type="match status" value="1"/>
</dbReference>
<name>A0A7W9DAR8_9MICC</name>
<dbReference type="EMBL" id="JACHBL010000001">
    <property type="protein sequence ID" value="MBB5597769.1"/>
    <property type="molecule type" value="Genomic_DNA"/>
</dbReference>
<dbReference type="Proteomes" id="UP000523863">
    <property type="component" value="Unassembled WGS sequence"/>
</dbReference>
<evidence type="ECO:0000256" key="3">
    <source>
        <dbReference type="ARBA" id="ARBA00023163"/>
    </source>
</evidence>
<gene>
    <name evidence="6" type="ORF">BKA12_000849</name>
</gene>
<evidence type="ECO:0000313" key="7">
    <source>
        <dbReference type="Proteomes" id="UP000523863"/>
    </source>
</evidence>
<dbReference type="InterPro" id="IPR050109">
    <property type="entry name" value="HTH-type_TetR-like_transc_reg"/>
</dbReference>
<dbReference type="PROSITE" id="PS50977">
    <property type="entry name" value="HTH_TETR_2"/>
    <property type="match status" value="1"/>
</dbReference>
<feature type="DNA-binding region" description="H-T-H motif" evidence="4">
    <location>
        <begin position="42"/>
        <end position="61"/>
    </location>
</feature>
<protein>
    <submittedName>
        <fullName evidence="6">AcrR family transcriptional regulator</fullName>
    </submittedName>
</protein>
<keyword evidence="7" id="KW-1185">Reference proteome</keyword>
<evidence type="ECO:0000313" key="6">
    <source>
        <dbReference type="EMBL" id="MBB5597769.1"/>
    </source>
</evidence>
<evidence type="ECO:0000256" key="1">
    <source>
        <dbReference type="ARBA" id="ARBA00023015"/>
    </source>
</evidence>
<dbReference type="InterPro" id="IPR001647">
    <property type="entry name" value="HTH_TetR"/>
</dbReference>
<dbReference type="GO" id="GO:0003700">
    <property type="term" value="F:DNA-binding transcription factor activity"/>
    <property type="evidence" value="ECO:0007669"/>
    <property type="project" value="TreeGrafter"/>
</dbReference>
<dbReference type="InterPro" id="IPR009057">
    <property type="entry name" value="Homeodomain-like_sf"/>
</dbReference>
<dbReference type="PRINTS" id="PR00455">
    <property type="entry name" value="HTHTETR"/>
</dbReference>
<keyword evidence="3" id="KW-0804">Transcription</keyword>
<evidence type="ECO:0000256" key="2">
    <source>
        <dbReference type="ARBA" id="ARBA00023125"/>
    </source>
</evidence>
<reference evidence="6 7" key="1">
    <citation type="submission" date="2020-08" db="EMBL/GenBank/DDBJ databases">
        <title>Sequencing the genomes of 1000 actinobacteria strains.</title>
        <authorList>
            <person name="Klenk H.-P."/>
        </authorList>
    </citation>
    <scope>NUCLEOTIDE SEQUENCE [LARGE SCALE GENOMIC DNA]</scope>
    <source>
        <strain evidence="6 7">DSM 23694</strain>
    </source>
</reference>
<keyword evidence="1" id="KW-0805">Transcription regulation</keyword>
<dbReference type="PANTHER" id="PTHR30055">
    <property type="entry name" value="HTH-TYPE TRANSCRIPTIONAL REGULATOR RUTR"/>
    <property type="match status" value="1"/>
</dbReference>
<keyword evidence="2 4" id="KW-0238">DNA-binding</keyword>
<dbReference type="AlphaFoldDB" id="A0A7W9DAR8"/>
<comment type="caution">
    <text evidence="6">The sequence shown here is derived from an EMBL/GenBank/DDBJ whole genome shotgun (WGS) entry which is preliminary data.</text>
</comment>
<dbReference type="Gene3D" id="1.10.357.10">
    <property type="entry name" value="Tetracycline Repressor, domain 2"/>
    <property type="match status" value="1"/>
</dbReference>
<evidence type="ECO:0000259" key="5">
    <source>
        <dbReference type="PROSITE" id="PS50977"/>
    </source>
</evidence>
<proteinExistence type="predicted"/>
<dbReference type="Pfam" id="PF00440">
    <property type="entry name" value="TetR_N"/>
    <property type="match status" value="1"/>
</dbReference>
<dbReference type="GO" id="GO:0000976">
    <property type="term" value="F:transcription cis-regulatory region binding"/>
    <property type="evidence" value="ECO:0007669"/>
    <property type="project" value="TreeGrafter"/>
</dbReference>
<sequence length="210" mass="23390">MRPGAVEDAPLGLRERRRLQTEAEIHEAAISLFEEKGVAATTVQDIADRAGISSRTFFRYFASKDQAALPGHRRMLDVIESLDVSAMPRPVDPMHLIADAAERVMLSENTASLGEHRRIARLLAMEGDMRSLAAAQEQDLSKALRVALQRNFPEHDDARLLLVAEVYLALWRTSWIRWGELAAEGEAVDPILVFRECRSQLDSIFQGGAA</sequence>
<evidence type="ECO:0000256" key="4">
    <source>
        <dbReference type="PROSITE-ProRule" id="PRU00335"/>
    </source>
</evidence>
<feature type="domain" description="HTH tetR-type" evidence="5">
    <location>
        <begin position="19"/>
        <end position="79"/>
    </location>
</feature>
<organism evidence="6 7">
    <name type="scientific">Neomicrococcus lactis</name>
    <dbReference type="NCBI Taxonomy" id="732241"/>
    <lineage>
        <taxon>Bacteria</taxon>
        <taxon>Bacillati</taxon>
        <taxon>Actinomycetota</taxon>
        <taxon>Actinomycetes</taxon>
        <taxon>Micrococcales</taxon>
        <taxon>Micrococcaceae</taxon>
        <taxon>Neomicrococcus</taxon>
    </lineage>
</organism>
<accession>A0A7W9DAR8</accession>
<dbReference type="SUPFAM" id="SSF46689">
    <property type="entry name" value="Homeodomain-like"/>
    <property type="match status" value="1"/>
</dbReference>